<proteinExistence type="predicted"/>
<evidence type="ECO:0000259" key="2">
    <source>
        <dbReference type="PROSITE" id="PS50106"/>
    </source>
</evidence>
<reference evidence="3 4" key="1">
    <citation type="submission" date="2022-10" db="EMBL/GenBank/DDBJ databases">
        <title>Roseococcus glaciei nov., sp. nov., isolated from glacier.</title>
        <authorList>
            <person name="Liu Q."/>
            <person name="Xin Y.-H."/>
        </authorList>
    </citation>
    <scope>NUCLEOTIDE SEQUENCE [LARGE SCALE GENOMIC DNA]</scope>
    <source>
        <strain evidence="3 4">MDT2-1-1</strain>
    </source>
</reference>
<feature type="non-terminal residue" evidence="3">
    <location>
        <position position="1"/>
    </location>
</feature>
<feature type="compositionally biased region" description="Low complexity" evidence="1">
    <location>
        <begin position="22"/>
        <end position="34"/>
    </location>
</feature>
<organism evidence="3 4">
    <name type="scientific">Sabulicella glaciei</name>
    <dbReference type="NCBI Taxonomy" id="2984948"/>
    <lineage>
        <taxon>Bacteria</taxon>
        <taxon>Pseudomonadati</taxon>
        <taxon>Pseudomonadota</taxon>
        <taxon>Alphaproteobacteria</taxon>
        <taxon>Acetobacterales</taxon>
        <taxon>Acetobacteraceae</taxon>
        <taxon>Sabulicella</taxon>
    </lineage>
</organism>
<comment type="caution">
    <text evidence="3">The sequence shown here is derived from an EMBL/GenBank/DDBJ whole genome shotgun (WGS) entry which is preliminary data.</text>
</comment>
<feature type="region of interest" description="Disordered" evidence="1">
    <location>
        <begin position="1"/>
        <end position="43"/>
    </location>
</feature>
<keyword evidence="4" id="KW-1185">Reference proteome</keyword>
<accession>A0ABT3P275</accession>
<feature type="domain" description="PDZ" evidence="2">
    <location>
        <begin position="26"/>
        <end position="74"/>
    </location>
</feature>
<sequence length="114" mass="11431">SLGAPPDRREVAARGGQRPAREPGAGALGLALGPRQGGGEGASVTRVAPESAAAERGLQPGDVILRVGNQEIKGPGDVVAAVEAARQAGRPVVALQIQRGEASSFIAVPLRQQG</sequence>
<dbReference type="PROSITE" id="PS50106">
    <property type="entry name" value="PDZ"/>
    <property type="match status" value="1"/>
</dbReference>
<dbReference type="Proteomes" id="UP001526430">
    <property type="component" value="Unassembled WGS sequence"/>
</dbReference>
<dbReference type="InterPro" id="IPR001478">
    <property type="entry name" value="PDZ"/>
</dbReference>
<feature type="compositionally biased region" description="Basic and acidic residues" evidence="1">
    <location>
        <begin position="1"/>
        <end position="12"/>
    </location>
</feature>
<dbReference type="SUPFAM" id="SSF50156">
    <property type="entry name" value="PDZ domain-like"/>
    <property type="match status" value="1"/>
</dbReference>
<evidence type="ECO:0000313" key="3">
    <source>
        <dbReference type="EMBL" id="MCW8088510.1"/>
    </source>
</evidence>
<dbReference type="Pfam" id="PF00595">
    <property type="entry name" value="PDZ"/>
    <property type="match status" value="1"/>
</dbReference>
<evidence type="ECO:0000256" key="1">
    <source>
        <dbReference type="SAM" id="MobiDB-lite"/>
    </source>
</evidence>
<dbReference type="RefSeq" id="WP_301592788.1">
    <property type="nucleotide sequence ID" value="NZ_JAPFQI010000045.1"/>
</dbReference>
<evidence type="ECO:0000313" key="4">
    <source>
        <dbReference type="Proteomes" id="UP001526430"/>
    </source>
</evidence>
<dbReference type="InterPro" id="IPR036034">
    <property type="entry name" value="PDZ_sf"/>
</dbReference>
<gene>
    <name evidence="3" type="ORF">OF850_23305</name>
</gene>
<name>A0ABT3P275_9PROT</name>
<protein>
    <submittedName>
        <fullName evidence="3">PDZ domain-containing protein</fullName>
    </submittedName>
</protein>
<dbReference type="Gene3D" id="2.30.42.10">
    <property type="match status" value="1"/>
</dbReference>
<dbReference type="EMBL" id="JAPFQI010000045">
    <property type="protein sequence ID" value="MCW8088510.1"/>
    <property type="molecule type" value="Genomic_DNA"/>
</dbReference>
<dbReference type="SMART" id="SM00228">
    <property type="entry name" value="PDZ"/>
    <property type="match status" value="1"/>
</dbReference>